<protein>
    <submittedName>
        <fullName evidence="2">Putative ABC transporter periplasmic substrate-binding protein</fullName>
    </submittedName>
</protein>
<dbReference type="RefSeq" id="WP_014399363.1">
    <property type="nucleotide sequence ID" value="NC_017030.1"/>
</dbReference>
<reference evidence="2 3" key="1">
    <citation type="journal article" date="2012" name="J. Bacteriol.">
        <title>Complete Genome Sequence of the Fruiting Myxobacterium Corallococcus coralloides DSM 2259.</title>
        <authorList>
            <person name="Huntley S."/>
            <person name="Zhang Y."/>
            <person name="Treuner-Lange A."/>
            <person name="Kneip S."/>
            <person name="Sensen C.W."/>
            <person name="Sogaard-Andersen L."/>
        </authorList>
    </citation>
    <scope>NUCLEOTIDE SEQUENCE [LARGE SCALE GENOMIC DNA]</scope>
    <source>
        <strain evidence="3">ATCC 25202 / DSM 2259 / NBRC 100086 / M2</strain>
    </source>
</reference>
<dbReference type="InterPro" id="IPR002491">
    <property type="entry name" value="ABC_transptr_periplasmic_BD"/>
</dbReference>
<dbReference type="PANTHER" id="PTHR42860:SF2">
    <property type="entry name" value="BLL4160 PROTEIN"/>
    <property type="match status" value="1"/>
</dbReference>
<keyword evidence="3" id="KW-1185">Reference proteome</keyword>
<reference evidence="3" key="2">
    <citation type="submission" date="2012-03" db="EMBL/GenBank/DDBJ databases">
        <title>Genome sequence of the fruiting myxobacterium Corallococcus coralloides DSM 2259.</title>
        <authorList>
            <person name="Huntley S."/>
            <person name="Zhang Y."/>
            <person name="Treuner-Lange A."/>
            <person name="Sensen C.W."/>
            <person name="Sogaard-Andersen L."/>
        </authorList>
    </citation>
    <scope>NUCLEOTIDE SEQUENCE [LARGE SCALE GENOMIC DNA]</scope>
    <source>
        <strain evidence="3">ATCC 25202 / DSM 2259 / NBRC 100086 / M2</strain>
    </source>
</reference>
<feature type="domain" description="Fe/B12 periplasmic-binding" evidence="1">
    <location>
        <begin position="18"/>
        <end position="271"/>
    </location>
</feature>
<dbReference type="Gene3D" id="3.40.50.1980">
    <property type="entry name" value="Nitrogenase molybdenum iron protein domain"/>
    <property type="match status" value="2"/>
</dbReference>
<dbReference type="OrthoDB" id="9775594at2"/>
<accession>H8MW31</accession>
<dbReference type="SUPFAM" id="SSF53807">
    <property type="entry name" value="Helical backbone' metal receptor"/>
    <property type="match status" value="1"/>
</dbReference>
<dbReference type="Pfam" id="PF01497">
    <property type="entry name" value="Peripla_BP_2"/>
    <property type="match status" value="1"/>
</dbReference>
<evidence type="ECO:0000313" key="3">
    <source>
        <dbReference type="Proteomes" id="UP000007587"/>
    </source>
</evidence>
<gene>
    <name evidence="2" type="primary">yvrC1</name>
    <name evidence="2" type="ordered locus">COCOR_06576</name>
</gene>
<proteinExistence type="predicted"/>
<dbReference type="HOGENOM" id="CLU_038034_2_8_7"/>
<dbReference type="AlphaFoldDB" id="H8MW31"/>
<name>H8MW31_CORCM</name>
<dbReference type="eggNOG" id="COG0614">
    <property type="taxonomic scope" value="Bacteria"/>
</dbReference>
<sequence length="289" mass="31709">MNALLSALLSSAPRYPRRVVCLTEETTEVLYRIGAGDLVVGVSGFTVRPPEARKKPRVSSFLDANFERILELKPDLVLGFSDLQADIGRELCKRGVPVYLFNQRSLAEILQAVRLTGALVGRAEGAEALAVELEKNLERHSDAAQSLPKRPRIFFEEWHEPLISGIRWCSELVEVVGGVDVCQESRASQGAKGRIFDPEEVAKRDPEGVIASWCGRKAKREKIASRPGWSGVRAVVDDQLYEVRSSYILQPGPAALSDGVDQLARIVAAIAKGEKLPMARPGDLRTALE</sequence>
<dbReference type="CDD" id="cd01144">
    <property type="entry name" value="BtuF"/>
    <property type="match status" value="1"/>
</dbReference>
<evidence type="ECO:0000259" key="1">
    <source>
        <dbReference type="PROSITE" id="PS50983"/>
    </source>
</evidence>
<dbReference type="EMBL" id="CP003389">
    <property type="protein sequence ID" value="AFE11175.1"/>
    <property type="molecule type" value="Genomic_DNA"/>
</dbReference>
<dbReference type="FunCoup" id="H8MW31">
    <property type="interactions" value="251"/>
</dbReference>
<dbReference type="PROSITE" id="PS50983">
    <property type="entry name" value="FE_B12_PBP"/>
    <property type="match status" value="1"/>
</dbReference>
<dbReference type="Proteomes" id="UP000007587">
    <property type="component" value="Chromosome"/>
</dbReference>
<dbReference type="STRING" id="1144275.COCOR_06576"/>
<dbReference type="InParanoid" id="H8MW31"/>
<organism evidence="2 3">
    <name type="scientific">Corallococcus coralloides (strain ATCC 25202 / DSM 2259 / NBRC 100086 / M2)</name>
    <name type="common">Myxococcus coralloides</name>
    <dbReference type="NCBI Taxonomy" id="1144275"/>
    <lineage>
        <taxon>Bacteria</taxon>
        <taxon>Pseudomonadati</taxon>
        <taxon>Myxococcota</taxon>
        <taxon>Myxococcia</taxon>
        <taxon>Myxococcales</taxon>
        <taxon>Cystobacterineae</taxon>
        <taxon>Myxococcaceae</taxon>
        <taxon>Corallococcus</taxon>
    </lineage>
</organism>
<evidence type="ECO:0000313" key="2">
    <source>
        <dbReference type="EMBL" id="AFE11175.1"/>
    </source>
</evidence>
<dbReference type="PANTHER" id="PTHR42860">
    <property type="entry name" value="VITAMIN B12-BINDING PROTEIN"/>
    <property type="match status" value="1"/>
</dbReference>
<dbReference type="KEGG" id="ccx:COCOR_06576"/>
<dbReference type="InterPro" id="IPR051030">
    <property type="entry name" value="Vitamin_B12-ABC_binding"/>
</dbReference>